<dbReference type="OrthoDB" id="27171at2"/>
<dbReference type="InterPro" id="IPR014469">
    <property type="entry name" value="DUF2271"/>
</dbReference>
<accession>A0A244CPB6</accession>
<keyword evidence="1" id="KW-0732">Signal</keyword>
<feature type="chain" id="PRO_5012286507" description="DUF2271 domain-containing protein" evidence="1">
    <location>
        <begin position="22"/>
        <end position="165"/>
    </location>
</feature>
<dbReference type="RefSeq" id="WP_086744025.1">
    <property type="nucleotide sequence ID" value="NZ_MWPV01000003.1"/>
</dbReference>
<dbReference type="AlphaFoldDB" id="A0A244CPB6"/>
<dbReference type="EMBL" id="MWPV01000003">
    <property type="protein sequence ID" value="OUL57442.1"/>
    <property type="molecule type" value="Genomic_DNA"/>
</dbReference>
<evidence type="ECO:0000313" key="3">
    <source>
        <dbReference type="Proteomes" id="UP000194841"/>
    </source>
</evidence>
<organism evidence="2 3">
    <name type="scientific">Pseudoalteromonas ulvae</name>
    <dbReference type="NCBI Taxonomy" id="107327"/>
    <lineage>
        <taxon>Bacteria</taxon>
        <taxon>Pseudomonadati</taxon>
        <taxon>Pseudomonadota</taxon>
        <taxon>Gammaproteobacteria</taxon>
        <taxon>Alteromonadales</taxon>
        <taxon>Pseudoalteromonadaceae</taxon>
        <taxon>Pseudoalteromonas</taxon>
    </lineage>
</organism>
<dbReference type="Pfam" id="PF10029">
    <property type="entry name" value="DUF2271"/>
    <property type="match status" value="1"/>
</dbReference>
<evidence type="ECO:0000256" key="1">
    <source>
        <dbReference type="SAM" id="SignalP"/>
    </source>
</evidence>
<reference evidence="2 3" key="1">
    <citation type="submission" date="2017-02" db="EMBL/GenBank/DDBJ databases">
        <title>Pseudoalteromonas ulvae TC14 Genome.</title>
        <authorList>
            <person name="Molmeret M."/>
        </authorList>
    </citation>
    <scope>NUCLEOTIDE SEQUENCE [LARGE SCALE GENOMIC DNA]</scope>
    <source>
        <strain evidence="2">TC14</strain>
    </source>
</reference>
<protein>
    <recommendedName>
        <fullName evidence="4">DUF2271 domain-containing protein</fullName>
    </recommendedName>
</protein>
<proteinExistence type="predicted"/>
<keyword evidence="3" id="KW-1185">Reference proteome</keyword>
<dbReference type="Proteomes" id="UP000194841">
    <property type="component" value="Unassembled WGS sequence"/>
</dbReference>
<comment type="caution">
    <text evidence="2">The sequence shown here is derived from an EMBL/GenBank/DDBJ whole genome shotgun (WGS) entry which is preliminary data.</text>
</comment>
<dbReference type="Gene3D" id="2.60.40.4070">
    <property type="match status" value="1"/>
</dbReference>
<feature type="signal peptide" evidence="1">
    <location>
        <begin position="1"/>
        <end position="21"/>
    </location>
</feature>
<evidence type="ECO:0000313" key="2">
    <source>
        <dbReference type="EMBL" id="OUL57442.1"/>
    </source>
</evidence>
<sequence length="165" mass="19018">MKITLPLIIFWCFSISFHANSAMQMNIDLTLPEITQGQYHRPYVAVWIEDSQSKHQTTIALWREDKGFKWLKDIRRWWRKAGRDDKALVDAMTSATRPAGQYQLSWNGLSQNNTPLEPGKYTLLVEVVREHGGRNLVKHPFILNESFNAQIAPTAETGTITLTYQ</sequence>
<dbReference type="PIRSF" id="PIRSF014995">
    <property type="entry name" value="UCP014995"/>
    <property type="match status" value="1"/>
</dbReference>
<name>A0A244CPB6_PSEDV</name>
<gene>
    <name evidence="2" type="ORF">B1199_10215</name>
</gene>
<evidence type="ECO:0008006" key="4">
    <source>
        <dbReference type="Google" id="ProtNLM"/>
    </source>
</evidence>